<gene>
    <name evidence="1" type="ORF">AU255_10290</name>
</gene>
<keyword evidence="2" id="KW-1185">Reference proteome</keyword>
<protein>
    <submittedName>
        <fullName evidence="1">Uncharacterized protein</fullName>
    </submittedName>
</protein>
<sequence length="73" mass="8037">MAQDFSFTGVLGKQAHSRLRKWFSSAAVESKGNSDSGIIEFSFLSVDCVDSELTVWQSPTNTSWPAFLFNSAN</sequence>
<organism evidence="1 2">
    <name type="scientific">Methyloprofundus sedimenti</name>
    <dbReference type="NCBI Taxonomy" id="1420851"/>
    <lineage>
        <taxon>Bacteria</taxon>
        <taxon>Pseudomonadati</taxon>
        <taxon>Pseudomonadota</taxon>
        <taxon>Gammaproteobacteria</taxon>
        <taxon>Methylococcales</taxon>
        <taxon>Methylococcaceae</taxon>
        <taxon>Methyloprofundus</taxon>
    </lineage>
</organism>
<dbReference type="EMBL" id="LPUF01000001">
    <property type="protein sequence ID" value="OQK18200.1"/>
    <property type="molecule type" value="Genomic_DNA"/>
</dbReference>
<evidence type="ECO:0000313" key="1">
    <source>
        <dbReference type="EMBL" id="OQK18200.1"/>
    </source>
</evidence>
<proteinExistence type="predicted"/>
<dbReference type="AlphaFoldDB" id="A0A1V8M9A4"/>
<reference evidence="1 2" key="1">
    <citation type="submission" date="2015-12" db="EMBL/GenBank/DDBJ databases">
        <authorList>
            <person name="Shamseldin A."/>
            <person name="Moawad H."/>
            <person name="Abd El-Rahim W.M."/>
            <person name="Sadowsky M.J."/>
        </authorList>
    </citation>
    <scope>NUCLEOTIDE SEQUENCE [LARGE SCALE GENOMIC DNA]</scope>
    <source>
        <strain evidence="1 2">WF1</strain>
    </source>
</reference>
<accession>A0A1V8M9A4</accession>
<comment type="caution">
    <text evidence="1">The sequence shown here is derived from an EMBL/GenBank/DDBJ whole genome shotgun (WGS) entry which is preliminary data.</text>
</comment>
<dbReference type="Proteomes" id="UP000191980">
    <property type="component" value="Unassembled WGS sequence"/>
</dbReference>
<name>A0A1V8M9A4_9GAMM</name>
<evidence type="ECO:0000313" key="2">
    <source>
        <dbReference type="Proteomes" id="UP000191980"/>
    </source>
</evidence>